<evidence type="ECO:0000256" key="8">
    <source>
        <dbReference type="SAM" id="Coils"/>
    </source>
</evidence>
<keyword evidence="3 7" id="KW-0378">Hydrolase</keyword>
<evidence type="ECO:0000256" key="2">
    <source>
        <dbReference type="ARBA" id="ARBA00022741"/>
    </source>
</evidence>
<dbReference type="EMBL" id="CP072648">
    <property type="protein sequence ID" value="QUW03043.1"/>
    <property type="molecule type" value="Genomic_DNA"/>
</dbReference>
<proteinExistence type="inferred from homology"/>
<dbReference type="Gene3D" id="1.10.1420.10">
    <property type="match status" value="2"/>
</dbReference>
<dbReference type="EC" id="3.6.4.-" evidence="7"/>
<dbReference type="PANTHER" id="PTHR48466:SF2">
    <property type="entry name" value="OS10G0509000 PROTEIN"/>
    <property type="match status" value="1"/>
</dbReference>
<dbReference type="InterPro" id="IPR036063">
    <property type="entry name" value="Smr_dom_sf"/>
</dbReference>
<dbReference type="InterPro" id="IPR000432">
    <property type="entry name" value="DNA_mismatch_repair_MutS_C"/>
</dbReference>
<name>A0ABX8BBK8_9BACT</name>
<dbReference type="SUPFAM" id="SSF160443">
    <property type="entry name" value="SMR domain-like"/>
    <property type="match status" value="1"/>
</dbReference>
<dbReference type="Gene3D" id="3.30.1370.110">
    <property type="match status" value="1"/>
</dbReference>
<feature type="region of interest" description="Disordered" evidence="9">
    <location>
        <begin position="621"/>
        <end position="665"/>
    </location>
</feature>
<evidence type="ECO:0000256" key="1">
    <source>
        <dbReference type="ARBA" id="ARBA00022730"/>
    </source>
</evidence>
<dbReference type="EC" id="3.1.-.-" evidence="7"/>
<dbReference type="NCBIfam" id="TIGR01069">
    <property type="entry name" value="mutS2"/>
    <property type="match status" value="1"/>
</dbReference>
<evidence type="ECO:0000313" key="12">
    <source>
        <dbReference type="Proteomes" id="UP000676506"/>
    </source>
</evidence>
<evidence type="ECO:0000259" key="10">
    <source>
        <dbReference type="PROSITE" id="PS50828"/>
    </source>
</evidence>
<protein>
    <recommendedName>
        <fullName evidence="7">Endonuclease MutS2</fullName>
        <ecNumber evidence="7">3.1.-.-</ecNumber>
    </recommendedName>
    <alternativeName>
        <fullName evidence="7">Ribosome-associated protein quality control-upstream factor</fullName>
        <shortName evidence="7">RQC-upstream factor</shortName>
        <shortName evidence="7">RqcU</shortName>
        <ecNumber evidence="7">3.6.4.-</ecNumber>
    </alternativeName>
</protein>
<dbReference type="SUPFAM" id="SSF48334">
    <property type="entry name" value="DNA repair protein MutS, domain III"/>
    <property type="match status" value="1"/>
</dbReference>
<keyword evidence="1 7" id="KW-0699">rRNA-binding</keyword>
<keyword evidence="8" id="KW-0175">Coiled coil</keyword>
<evidence type="ECO:0000256" key="4">
    <source>
        <dbReference type="ARBA" id="ARBA00022840"/>
    </source>
</evidence>
<comment type="subunit">
    <text evidence="7">Homodimer. Binds to stalled ribosomes, contacting rRNA.</text>
</comment>
<dbReference type="InterPro" id="IPR007696">
    <property type="entry name" value="DNA_mismatch_repair_MutS_core"/>
</dbReference>
<dbReference type="PROSITE" id="PS50828">
    <property type="entry name" value="SMR"/>
    <property type="match status" value="1"/>
</dbReference>
<organism evidence="11 12">
    <name type="scientific">Chloracidobacterium validum</name>
    <dbReference type="NCBI Taxonomy" id="2821543"/>
    <lineage>
        <taxon>Bacteria</taxon>
        <taxon>Pseudomonadati</taxon>
        <taxon>Acidobacteriota</taxon>
        <taxon>Terriglobia</taxon>
        <taxon>Terriglobales</taxon>
        <taxon>Acidobacteriaceae</taxon>
        <taxon>Chloracidobacterium</taxon>
    </lineage>
</organism>
<evidence type="ECO:0000256" key="3">
    <source>
        <dbReference type="ARBA" id="ARBA00022801"/>
    </source>
</evidence>
<keyword evidence="7" id="KW-0255">Endonuclease</keyword>
<evidence type="ECO:0000256" key="5">
    <source>
        <dbReference type="ARBA" id="ARBA00022884"/>
    </source>
</evidence>
<dbReference type="SMART" id="SM00533">
    <property type="entry name" value="MUTSd"/>
    <property type="match status" value="1"/>
</dbReference>
<comment type="function">
    <text evidence="7">Endonuclease that is involved in the suppression of homologous recombination and thus may have a key role in the control of bacterial genetic diversity.</text>
</comment>
<dbReference type="SMART" id="SM00463">
    <property type="entry name" value="SMR"/>
    <property type="match status" value="1"/>
</dbReference>
<comment type="similarity">
    <text evidence="7">Belongs to the DNA mismatch repair MutS family. MutS2 subfamily.</text>
</comment>
<dbReference type="InterPro" id="IPR036187">
    <property type="entry name" value="DNA_mismatch_repair_MutS_sf"/>
</dbReference>
<evidence type="ECO:0000256" key="7">
    <source>
        <dbReference type="HAMAP-Rule" id="MF_00092"/>
    </source>
</evidence>
<dbReference type="PIRSF" id="PIRSF005814">
    <property type="entry name" value="MutS_YshD"/>
    <property type="match status" value="1"/>
</dbReference>
<feature type="coiled-coil region" evidence="8">
    <location>
        <begin position="530"/>
        <end position="564"/>
    </location>
</feature>
<dbReference type="InterPro" id="IPR005747">
    <property type="entry name" value="MutS2"/>
</dbReference>
<dbReference type="Pfam" id="PF00488">
    <property type="entry name" value="MutS_V"/>
    <property type="match status" value="1"/>
</dbReference>
<dbReference type="SMART" id="SM00534">
    <property type="entry name" value="MUTSac"/>
    <property type="match status" value="1"/>
</dbReference>
<reference evidence="11 12" key="1">
    <citation type="submission" date="2021-03" db="EMBL/GenBank/DDBJ databases">
        <title>Genomic and phenotypic characterization of Chloracidobacterium isolates provides evidence for multiple species.</title>
        <authorList>
            <person name="Saini M.K."/>
            <person name="Costas A.M.G."/>
            <person name="Tank M."/>
            <person name="Bryant D.A."/>
        </authorList>
    </citation>
    <scope>NUCLEOTIDE SEQUENCE [LARGE SCALE GENOMIC DNA]</scope>
    <source>
        <strain evidence="11 12">BV2-C</strain>
    </source>
</reference>
<dbReference type="InterPro" id="IPR045076">
    <property type="entry name" value="MutS"/>
</dbReference>
<evidence type="ECO:0000256" key="9">
    <source>
        <dbReference type="SAM" id="MobiDB-lite"/>
    </source>
</evidence>
<feature type="domain" description="Smr" evidence="10">
    <location>
        <begin position="738"/>
        <end position="813"/>
    </location>
</feature>
<keyword evidence="2 7" id="KW-0547">Nucleotide-binding</keyword>
<dbReference type="InterPro" id="IPR027417">
    <property type="entry name" value="P-loop_NTPase"/>
</dbReference>
<dbReference type="HAMAP" id="MF_00092">
    <property type="entry name" value="MutS2"/>
    <property type="match status" value="1"/>
</dbReference>
<comment type="function">
    <text evidence="7">Acts as a ribosome collision sensor, splitting the ribosome into its 2 subunits. Detects stalled/collided 70S ribosomes which it binds and splits by an ATP-hydrolysis driven conformational change. Acts upstream of the ribosome quality control system (RQC), a ribosome-associated complex that mediates the extraction of incompletely synthesized nascent chains from stalled ribosomes and their subsequent degradation. Probably generates substrates for RQC.</text>
</comment>
<dbReference type="Proteomes" id="UP000676506">
    <property type="component" value="Chromosome 1"/>
</dbReference>
<dbReference type="SUPFAM" id="SSF52540">
    <property type="entry name" value="P-loop containing nucleoside triphosphate hydrolases"/>
    <property type="match status" value="1"/>
</dbReference>
<evidence type="ECO:0000256" key="6">
    <source>
        <dbReference type="ARBA" id="ARBA00023125"/>
    </source>
</evidence>
<dbReference type="RefSeq" id="WP_211428934.1">
    <property type="nucleotide sequence ID" value="NZ_CP072648.1"/>
</dbReference>
<dbReference type="InterPro" id="IPR002625">
    <property type="entry name" value="Smr_dom"/>
</dbReference>
<keyword evidence="5 7" id="KW-0694">RNA-binding</keyword>
<keyword evidence="12" id="KW-1185">Reference proteome</keyword>
<gene>
    <name evidence="7" type="primary">mutS2</name>
    <name evidence="7" type="synonym">rqcU</name>
    <name evidence="11" type="ORF">J8C06_00945</name>
</gene>
<accession>A0ABX8BBK8</accession>
<dbReference type="Gene3D" id="3.40.50.300">
    <property type="entry name" value="P-loop containing nucleotide triphosphate hydrolases"/>
    <property type="match status" value="1"/>
</dbReference>
<dbReference type="Pfam" id="PF01713">
    <property type="entry name" value="Smr"/>
    <property type="match status" value="1"/>
</dbReference>
<feature type="binding site" evidence="7">
    <location>
        <begin position="343"/>
        <end position="350"/>
    </location>
    <ligand>
        <name>ATP</name>
        <dbReference type="ChEBI" id="CHEBI:30616"/>
    </ligand>
</feature>
<sequence>MPEPTFVADFETLEFDAIRAHLAREARTPYGRELASELLPSANPAEIRRRLRLTTETRQFFTEQGGFGIGDLPDVRPLLDRLKPEHATLTVDELQALARTLDAGLHVRATLRPQRERFPRLGAIADAMPDLRDTLARVRRIVTPDGQLDESASPELQRLRSEQRIQHARLRRMLERLLQRRDLEGAFSDEIVTQRHGRFVVPVRDDNRGKVAGVVHGLSSSGMTAFVEPLEAIPLNNELTRLQELAEAEVTRLLQTASGYLRDQREAITRLVTAIAELDFVAAKARLAERLQAVEPIVSEQGRFHLVAARHPLLMLALQAQGREVVPLSFTLDEARRALIISGANAGGKTVVLKTAGLCVLMMQAGLLVPAQAAELPALAQVRADIGDQQSLAANLSTFSSHITKLAGIAATLTPPALVLLDEVGTGTDPDEGAALAQALIEYFRGRGAYVMATTHFNALKIYADTTPGVVSAAVSFDLETLTPTYQLCLDTMGSSSGLVIARRLGLPESLIEQAKAYLGERDVALARYVAELERRVTEARDAAAALDEERAALAHRYAQLEREFAARDAARQADFEARARQLAADFEARLSARLERIELTENRERLRREAMRDLAAATADLQRAVSPAQTESRPSKPKSSGRAPLPETAVAQPVTSASELCPGDRVRTSFGTLGQVEAISGDEVTVTSGALRLRVHATTLGKLPPSPSKATPAAPPARQTLVAMHDVAPSAHVTPEINLIGLTTDEATEALDRYLDRATLAGLTEVRVIHGIGTGALRKAVEAFLTHHPHVERFARADRRQGGDGATIVSLHP</sequence>
<evidence type="ECO:0000313" key="11">
    <source>
        <dbReference type="EMBL" id="QUW03043.1"/>
    </source>
</evidence>
<keyword evidence="4 7" id="KW-0067">ATP-binding</keyword>
<keyword evidence="6 7" id="KW-0238">DNA-binding</keyword>
<dbReference type="PANTHER" id="PTHR48466">
    <property type="entry name" value="OS10G0509000 PROTEIN-RELATED"/>
    <property type="match status" value="1"/>
</dbReference>
<keyword evidence="7" id="KW-0540">Nuclease</keyword>